<feature type="region of interest" description="Disordered" evidence="1">
    <location>
        <begin position="426"/>
        <end position="534"/>
    </location>
</feature>
<feature type="compositionally biased region" description="Polar residues" evidence="1">
    <location>
        <begin position="472"/>
        <end position="482"/>
    </location>
</feature>
<feature type="region of interest" description="Disordered" evidence="1">
    <location>
        <begin position="903"/>
        <end position="974"/>
    </location>
</feature>
<dbReference type="OrthoDB" id="5382203at2759"/>
<reference evidence="2" key="2">
    <citation type="submission" date="2020-11" db="EMBL/GenBank/DDBJ databases">
        <authorList>
            <consortium name="DOE Joint Genome Institute"/>
            <person name="Kuo A."/>
            <person name="Miyauchi S."/>
            <person name="Kiss E."/>
            <person name="Drula E."/>
            <person name="Kohler A."/>
            <person name="Sanchez-Garcia M."/>
            <person name="Andreopoulos B."/>
            <person name="Barry K.W."/>
            <person name="Bonito G."/>
            <person name="Buee M."/>
            <person name="Carver A."/>
            <person name="Chen C."/>
            <person name="Cichocki N."/>
            <person name="Clum A."/>
            <person name="Culley D."/>
            <person name="Crous P.W."/>
            <person name="Fauchery L."/>
            <person name="Girlanda M."/>
            <person name="Hayes R."/>
            <person name="Keri Z."/>
            <person name="Labutti K."/>
            <person name="Lipzen A."/>
            <person name="Lombard V."/>
            <person name="Magnuson J."/>
            <person name="Maillard F."/>
            <person name="Morin E."/>
            <person name="Murat C."/>
            <person name="Nolan M."/>
            <person name="Ohm R."/>
            <person name="Pangilinan J."/>
            <person name="Pereira M."/>
            <person name="Perotto S."/>
            <person name="Peter M."/>
            <person name="Riley R."/>
            <person name="Sitrit Y."/>
            <person name="Stielow B."/>
            <person name="Szollosi G."/>
            <person name="Zifcakova L."/>
            <person name="Stursova M."/>
            <person name="Spatafora J.W."/>
            <person name="Tedersoo L."/>
            <person name="Vaario L.-M."/>
            <person name="Yamada A."/>
            <person name="Yan M."/>
            <person name="Wang P."/>
            <person name="Xu J."/>
            <person name="Bruns T."/>
            <person name="Baldrian P."/>
            <person name="Vilgalys R."/>
            <person name="Henrissat B."/>
            <person name="Grigoriev I.V."/>
            <person name="Hibbett D."/>
            <person name="Nagy L.G."/>
            <person name="Martin F.M."/>
        </authorList>
    </citation>
    <scope>NUCLEOTIDE SEQUENCE</scope>
    <source>
        <strain evidence="2">UH-Tt-Lm1</strain>
    </source>
</reference>
<name>A0A9P6H7U9_9AGAM</name>
<feature type="compositionally biased region" description="Polar residues" evidence="1">
    <location>
        <begin position="498"/>
        <end position="514"/>
    </location>
</feature>
<evidence type="ECO:0000313" key="3">
    <source>
        <dbReference type="Proteomes" id="UP000736335"/>
    </source>
</evidence>
<feature type="compositionally biased region" description="Basic and acidic residues" evidence="1">
    <location>
        <begin position="783"/>
        <end position="795"/>
    </location>
</feature>
<feature type="region of interest" description="Disordered" evidence="1">
    <location>
        <begin position="306"/>
        <end position="384"/>
    </location>
</feature>
<feature type="compositionally biased region" description="Basic and acidic residues" evidence="1">
    <location>
        <begin position="438"/>
        <end position="450"/>
    </location>
</feature>
<protein>
    <submittedName>
        <fullName evidence="2">Uncharacterized protein</fullName>
    </submittedName>
</protein>
<feature type="compositionally biased region" description="Polar residues" evidence="1">
    <location>
        <begin position="706"/>
        <end position="718"/>
    </location>
</feature>
<gene>
    <name evidence="2" type="ORF">BJ322DRAFT_307209</name>
</gene>
<dbReference type="GO" id="GO:0046982">
    <property type="term" value="F:protein heterodimerization activity"/>
    <property type="evidence" value="ECO:0007669"/>
    <property type="project" value="InterPro"/>
</dbReference>
<accession>A0A9P6H7U9</accession>
<feature type="compositionally biased region" description="Low complexity" evidence="1">
    <location>
        <begin position="523"/>
        <end position="534"/>
    </location>
</feature>
<keyword evidence="3" id="KW-1185">Reference proteome</keyword>
<feature type="compositionally biased region" description="Polar residues" evidence="1">
    <location>
        <begin position="911"/>
        <end position="922"/>
    </location>
</feature>
<organism evidence="2 3">
    <name type="scientific">Thelephora terrestris</name>
    <dbReference type="NCBI Taxonomy" id="56493"/>
    <lineage>
        <taxon>Eukaryota</taxon>
        <taxon>Fungi</taxon>
        <taxon>Dikarya</taxon>
        <taxon>Basidiomycota</taxon>
        <taxon>Agaricomycotina</taxon>
        <taxon>Agaricomycetes</taxon>
        <taxon>Thelephorales</taxon>
        <taxon>Thelephoraceae</taxon>
        <taxon>Thelephora</taxon>
    </lineage>
</organism>
<dbReference type="Gene3D" id="1.10.20.10">
    <property type="entry name" value="Histone, subunit A"/>
    <property type="match status" value="1"/>
</dbReference>
<dbReference type="Proteomes" id="UP000736335">
    <property type="component" value="Unassembled WGS sequence"/>
</dbReference>
<feature type="compositionally biased region" description="Polar residues" evidence="1">
    <location>
        <begin position="757"/>
        <end position="767"/>
    </location>
</feature>
<feature type="compositionally biased region" description="Polar residues" evidence="1">
    <location>
        <begin position="659"/>
        <end position="674"/>
    </location>
</feature>
<feature type="compositionally biased region" description="Polar residues" evidence="1">
    <location>
        <begin position="351"/>
        <end position="365"/>
    </location>
</feature>
<feature type="region of interest" description="Disordered" evidence="1">
    <location>
        <begin position="659"/>
        <end position="798"/>
    </location>
</feature>
<dbReference type="EMBL" id="WIUZ02000017">
    <property type="protein sequence ID" value="KAF9780054.1"/>
    <property type="molecule type" value="Genomic_DNA"/>
</dbReference>
<sequence>MIPIWNWVSIGTDICARVDSSHILQSPPSPTNSLYPILSLRAHFYDMVLGCDDSGLFHRSPRLPTPSSGTTVDANLASSGPQYLSSRSSDVILSEIRPIQLKIEALRSINTFLDEFLWNILSTARSLVTDRIKAGVLKILPTSLGKAALLEAEVELKAYWERTGPRPKPNVGANDALDFPLQWTYELLRLKCEAYSTLNDTDEDSIAEARLSVRMREAGHLVPPQAALVAPAALYLTAVLEHICEHILSNISRVVSRDSSRTSATLNDLFVAICEDVTLYGTFKAMKVYDQIDNLIKTTRPRRSKSIGRAAVDKLTTSSHHSESSLNSASGHSRNRASIGDGKAIPGLSVDQRSGSRTSVDNPPSTHKRAESAASGCSESLNNSSVELEERMLNDEFDELMRSGATMKVSLTPDRLKTMEVFKEEKSRRVGRKVSNKRGAEELSRPEKRSIGNRPPMPRPVDVIAEDDEETTSTLVSSSNGRAQPMNPSPKRAAPSKFDTNGRSRAISTSQIQTGAARILPRKTSSLSAKASTSMSQKRSVYGLSPLELSDRPNRTRNIIDMDIDDIMNGSDDEKSEPLEISNYKTPRPPKVSKGARDLIDFLDQGPPVDFIPPPQSPVASSIKSTGRFQRMMSRLTGSSSSEKLREESLKLRRTPVANSAFNSANGPINSPQTPIKKMPSFIVATPPPRMQPTQQQSTPPKSPTINYDSSRSLQRMTSVRKKVPPVEPELEIPVNGPPSPPVSRTVSTDKPPPSPLTNGDGQSNSVDEPHKPSCTPLSPPELDARPPASDEKIIFRRPAPAPPVKITVEVAAPAPIPIPVKIRPPSPQDAQSPFDAAQAQSLRQLVSTATTADECRVLVDMFLARVGFPIDRSTDVDPYPSPISSVDPSDVDLECSVIEALLGGDPPSTSPTAIHSAQPSEAGQADESEVGSSDAESCNEVIDSPTRYSPSKIARDTRVNRPLPPASRLLVVA</sequence>
<reference evidence="2" key="1">
    <citation type="journal article" date="2020" name="Nat. Commun.">
        <title>Large-scale genome sequencing of mycorrhizal fungi provides insights into the early evolution of symbiotic traits.</title>
        <authorList>
            <person name="Miyauchi S."/>
            <person name="Kiss E."/>
            <person name="Kuo A."/>
            <person name="Drula E."/>
            <person name="Kohler A."/>
            <person name="Sanchez-Garcia M."/>
            <person name="Morin E."/>
            <person name="Andreopoulos B."/>
            <person name="Barry K.W."/>
            <person name="Bonito G."/>
            <person name="Buee M."/>
            <person name="Carver A."/>
            <person name="Chen C."/>
            <person name="Cichocki N."/>
            <person name="Clum A."/>
            <person name="Culley D."/>
            <person name="Crous P.W."/>
            <person name="Fauchery L."/>
            <person name="Girlanda M."/>
            <person name="Hayes R.D."/>
            <person name="Keri Z."/>
            <person name="LaButti K."/>
            <person name="Lipzen A."/>
            <person name="Lombard V."/>
            <person name="Magnuson J."/>
            <person name="Maillard F."/>
            <person name="Murat C."/>
            <person name="Nolan M."/>
            <person name="Ohm R.A."/>
            <person name="Pangilinan J."/>
            <person name="Pereira M.F."/>
            <person name="Perotto S."/>
            <person name="Peter M."/>
            <person name="Pfister S."/>
            <person name="Riley R."/>
            <person name="Sitrit Y."/>
            <person name="Stielow J.B."/>
            <person name="Szollosi G."/>
            <person name="Zifcakova L."/>
            <person name="Stursova M."/>
            <person name="Spatafora J.W."/>
            <person name="Tedersoo L."/>
            <person name="Vaario L.M."/>
            <person name="Yamada A."/>
            <person name="Yan M."/>
            <person name="Wang P."/>
            <person name="Xu J."/>
            <person name="Bruns T."/>
            <person name="Baldrian P."/>
            <person name="Vilgalys R."/>
            <person name="Dunand C."/>
            <person name="Henrissat B."/>
            <person name="Grigoriev I.V."/>
            <person name="Hibbett D."/>
            <person name="Nagy L.G."/>
            <person name="Martin F.M."/>
        </authorList>
    </citation>
    <scope>NUCLEOTIDE SEQUENCE</scope>
    <source>
        <strain evidence="2">UH-Tt-Lm1</strain>
    </source>
</reference>
<comment type="caution">
    <text evidence="2">The sequence shown here is derived from an EMBL/GenBank/DDBJ whole genome shotgun (WGS) entry which is preliminary data.</text>
</comment>
<feature type="region of interest" description="Disordered" evidence="1">
    <location>
        <begin position="566"/>
        <end position="593"/>
    </location>
</feature>
<dbReference type="AlphaFoldDB" id="A0A9P6H7U9"/>
<proteinExistence type="predicted"/>
<evidence type="ECO:0000313" key="2">
    <source>
        <dbReference type="EMBL" id="KAF9780054.1"/>
    </source>
</evidence>
<dbReference type="InterPro" id="IPR009072">
    <property type="entry name" value="Histone-fold"/>
</dbReference>
<evidence type="ECO:0000256" key="1">
    <source>
        <dbReference type="SAM" id="MobiDB-lite"/>
    </source>
</evidence>